<organism evidence="5 6">
    <name type="scientific">Georgenia wutianyii</name>
    <dbReference type="NCBI Taxonomy" id="2585135"/>
    <lineage>
        <taxon>Bacteria</taxon>
        <taxon>Bacillati</taxon>
        <taxon>Actinomycetota</taxon>
        <taxon>Actinomycetes</taxon>
        <taxon>Micrococcales</taxon>
        <taxon>Bogoriellaceae</taxon>
        <taxon>Georgenia</taxon>
    </lineage>
</organism>
<dbReference type="Pfam" id="PF01812">
    <property type="entry name" value="5-FTHF_cyc-lig"/>
    <property type="match status" value="1"/>
</dbReference>
<gene>
    <name evidence="5" type="ORF">FE251_01940</name>
</gene>
<dbReference type="InterPro" id="IPR002698">
    <property type="entry name" value="FTHF_cligase"/>
</dbReference>
<evidence type="ECO:0000256" key="2">
    <source>
        <dbReference type="ARBA" id="ARBA00022741"/>
    </source>
</evidence>
<dbReference type="PIRSF" id="PIRSF006806">
    <property type="entry name" value="FTHF_cligase"/>
    <property type="match status" value="1"/>
</dbReference>
<dbReference type="Gene3D" id="3.40.50.10420">
    <property type="entry name" value="NagB/RpiA/CoA transferase-like"/>
    <property type="match status" value="1"/>
</dbReference>
<dbReference type="SUPFAM" id="SSF100950">
    <property type="entry name" value="NagB/RpiA/CoA transferase-like"/>
    <property type="match status" value="1"/>
</dbReference>
<dbReference type="EMBL" id="CP040899">
    <property type="protein sequence ID" value="QDB78272.1"/>
    <property type="molecule type" value="Genomic_DNA"/>
</dbReference>
<keyword evidence="5" id="KW-0436">Ligase</keyword>
<dbReference type="PANTHER" id="PTHR23407:SF1">
    <property type="entry name" value="5-FORMYLTETRAHYDROFOLATE CYCLO-LIGASE"/>
    <property type="match status" value="1"/>
</dbReference>
<evidence type="ECO:0000313" key="5">
    <source>
        <dbReference type="EMBL" id="QDB78272.1"/>
    </source>
</evidence>
<keyword evidence="2 4" id="KW-0547">Nucleotide-binding</keyword>
<dbReference type="PANTHER" id="PTHR23407">
    <property type="entry name" value="ATPASE INHIBITOR/5-FORMYLTETRAHYDROFOLATE CYCLO-LIGASE"/>
    <property type="match status" value="1"/>
</dbReference>
<dbReference type="Proteomes" id="UP000313948">
    <property type="component" value="Chromosome"/>
</dbReference>
<comment type="catalytic activity">
    <reaction evidence="4">
        <text>(6S)-5-formyl-5,6,7,8-tetrahydrofolate + ATP = (6R)-5,10-methenyltetrahydrofolate + ADP + phosphate</text>
        <dbReference type="Rhea" id="RHEA:10488"/>
        <dbReference type="ChEBI" id="CHEBI:30616"/>
        <dbReference type="ChEBI" id="CHEBI:43474"/>
        <dbReference type="ChEBI" id="CHEBI:57455"/>
        <dbReference type="ChEBI" id="CHEBI:57457"/>
        <dbReference type="ChEBI" id="CHEBI:456216"/>
        <dbReference type="EC" id="6.3.3.2"/>
    </reaction>
</comment>
<keyword evidence="4" id="KW-0460">Magnesium</keyword>
<dbReference type="GO" id="GO:0030272">
    <property type="term" value="F:5-formyltetrahydrofolate cyclo-ligase activity"/>
    <property type="evidence" value="ECO:0007669"/>
    <property type="project" value="UniProtKB-EC"/>
</dbReference>
<keyword evidence="4" id="KW-0479">Metal-binding</keyword>
<protein>
    <recommendedName>
        <fullName evidence="4">5-formyltetrahydrofolate cyclo-ligase</fullName>
        <ecNumber evidence="4">6.3.3.2</ecNumber>
    </recommendedName>
</protein>
<dbReference type="InterPro" id="IPR037171">
    <property type="entry name" value="NagB/RpiA_transferase-like"/>
</dbReference>
<evidence type="ECO:0000313" key="6">
    <source>
        <dbReference type="Proteomes" id="UP000313948"/>
    </source>
</evidence>
<evidence type="ECO:0000256" key="1">
    <source>
        <dbReference type="ARBA" id="ARBA00010638"/>
    </source>
</evidence>
<keyword evidence="3 4" id="KW-0067">ATP-binding</keyword>
<dbReference type="RefSeq" id="WP_139071929.1">
    <property type="nucleotide sequence ID" value="NZ_CP040899.1"/>
</dbReference>
<proteinExistence type="inferred from homology"/>
<comment type="similarity">
    <text evidence="1 4">Belongs to the 5-formyltetrahydrofolate cyclo-ligase family.</text>
</comment>
<name>A0ABX5VIS9_9MICO</name>
<dbReference type="NCBIfam" id="TIGR02727">
    <property type="entry name" value="MTHFS_bact"/>
    <property type="match status" value="1"/>
</dbReference>
<dbReference type="InterPro" id="IPR024185">
    <property type="entry name" value="FTHF_cligase-like_sf"/>
</dbReference>
<sequence length="218" mass="23465">MSTAIRFPSTSGLEMEDAKQAIREAVRAHRGARSARQREQDAHAFAEHGVQAVGDARCVAAYVSTYVEPVTSALLDALHERGTRVLLPVLGPGLARCWGEYTGADDLAHHAPGRPLEPTGEVLEPESLAQADVVIAPALAVDRYGIRLGQGGGWYDRALQHRRPGVPVFAMVHEAELVDDGPLPRADHDLPVDAVITEERWFLLDGSPFAVKDAAPSS</sequence>
<keyword evidence="6" id="KW-1185">Reference proteome</keyword>
<comment type="cofactor">
    <cofactor evidence="4">
        <name>Mg(2+)</name>
        <dbReference type="ChEBI" id="CHEBI:18420"/>
    </cofactor>
</comment>
<evidence type="ECO:0000256" key="3">
    <source>
        <dbReference type="ARBA" id="ARBA00022840"/>
    </source>
</evidence>
<evidence type="ECO:0000256" key="4">
    <source>
        <dbReference type="RuleBase" id="RU361279"/>
    </source>
</evidence>
<accession>A0ABX5VIS9</accession>
<reference evidence="5 6" key="1">
    <citation type="submission" date="2019-05" db="EMBL/GenBank/DDBJ databases">
        <title>Georgenia *** sp. nov., and Georgenia *** sp. nov., isolated from the intestinal contents of plateau pika (Ochotona curzoniae) in the Qinghai-Tibet plateau of China.</title>
        <authorList>
            <person name="Tian Z."/>
        </authorList>
    </citation>
    <scope>NUCLEOTIDE SEQUENCE [LARGE SCALE GENOMIC DNA]</scope>
    <source>
        <strain evidence="5 6">Z294</strain>
    </source>
</reference>
<dbReference type="EC" id="6.3.3.2" evidence="4"/>